<keyword evidence="2" id="KW-1185">Reference proteome</keyword>
<dbReference type="EMBL" id="CP063197">
    <property type="protein sequence ID" value="UOE22278.1"/>
    <property type="molecule type" value="Genomic_DNA"/>
</dbReference>
<dbReference type="AlphaFoldDB" id="A0A399FTC6"/>
<dbReference type="Proteomes" id="UP000265719">
    <property type="component" value="Plasmid pTH1"/>
</dbReference>
<evidence type="ECO:0000313" key="1">
    <source>
        <dbReference type="EMBL" id="UOE22278.1"/>
    </source>
</evidence>
<evidence type="ECO:0000313" key="2">
    <source>
        <dbReference type="Proteomes" id="UP000265719"/>
    </source>
</evidence>
<keyword evidence="1" id="KW-0614">Plasmid</keyword>
<gene>
    <name evidence="1" type="ORF">NI17_024000</name>
</gene>
<reference evidence="1" key="1">
    <citation type="submission" date="2020-10" db="EMBL/GenBank/DDBJ databases">
        <title>De novo genome project of the cellulose decomposer Thermobifida halotolerans type strain.</title>
        <authorList>
            <person name="Nagy I."/>
            <person name="Horvath B."/>
            <person name="Kukolya J."/>
            <person name="Nagy I."/>
            <person name="Orsini M."/>
        </authorList>
    </citation>
    <scope>NUCLEOTIDE SEQUENCE</scope>
    <source>
        <strain evidence="1">DSM 44931</strain>
        <plasmid evidence="1">pTH1</plasmid>
    </source>
</reference>
<proteinExistence type="predicted"/>
<protein>
    <submittedName>
        <fullName evidence="1">Uncharacterized protein</fullName>
    </submittedName>
</protein>
<dbReference type="RefSeq" id="WP_068693609.1">
    <property type="nucleotide sequence ID" value="NZ_CP063197.1"/>
</dbReference>
<accession>A0A399FTC6</accession>
<dbReference type="KEGG" id="thao:NI17_024000"/>
<geneLocation type="plasmid" evidence="1 2">
    <name>pTH1</name>
</geneLocation>
<sequence length="155" mass="16387">MDGGELVAAGAAALVQAMTTEGWEAVRRRVAALFGRGHQAAEAELDRTREELTGGETTVEEAAAEWRTKLRRLLKHHPQAAEELQALLTDLAPARGAVSNTITGNVSGTAVQAHTISGGITTTYHGDHVDQRGARAGRDVIGTQHHHHGGRGGQH</sequence>
<organism evidence="1 2">
    <name type="scientific">Thermobifida halotolerans</name>
    <dbReference type="NCBI Taxonomy" id="483545"/>
    <lineage>
        <taxon>Bacteria</taxon>
        <taxon>Bacillati</taxon>
        <taxon>Actinomycetota</taxon>
        <taxon>Actinomycetes</taxon>
        <taxon>Streptosporangiales</taxon>
        <taxon>Nocardiopsidaceae</taxon>
        <taxon>Thermobifida</taxon>
    </lineage>
</organism>
<name>A0A399FTC6_9ACTN</name>